<comment type="caution">
    <text evidence="2">The sequence shown here is derived from an EMBL/GenBank/DDBJ whole genome shotgun (WGS) entry which is preliminary data.</text>
</comment>
<name>A0A952FV38_9PROT</name>
<protein>
    <submittedName>
        <fullName evidence="2">Uncharacterized protein</fullName>
    </submittedName>
</protein>
<dbReference type="AlphaFoldDB" id="A0A952FV38"/>
<reference evidence="2" key="1">
    <citation type="submission" date="2020-06" db="EMBL/GenBank/DDBJ databases">
        <title>Stable isotope informed genome-resolved metagenomics uncovers potential trophic interactions in rhizosphere soil.</title>
        <authorList>
            <person name="Starr E.P."/>
            <person name="Shi S."/>
            <person name="Blazewicz S.J."/>
            <person name="Koch B.J."/>
            <person name="Probst A.J."/>
            <person name="Hungate B.A."/>
            <person name="Pett-Ridge J."/>
            <person name="Firestone M.K."/>
            <person name="Banfield J.F."/>
        </authorList>
    </citation>
    <scope>NUCLEOTIDE SEQUENCE</scope>
    <source>
        <strain evidence="2">YM_69_17</strain>
    </source>
</reference>
<sequence length="228" mass="24699">MTLEPDDHGHLSTRGPGGRRSGMLLPMLLPILLAATAAGCAPKTEPPPAAPQGTAQKDRMAELLQVPIPQGWVLASRSATPEMILSEYVPAGQTADQWADMITVMTIDRRTAPSLAVLAQRLDQRFRSGAGCAVTPIVESPTVRSDDPYPYAVQAVLCGRTERWGKGEYMAHRVIEGRDAYYDVQRSRRLPPATASAELPVTAEMRDEAIALLSAVGVCDNRLPDRRC</sequence>
<dbReference type="EMBL" id="JAEKLZ010000470">
    <property type="protein sequence ID" value="MBW8728944.1"/>
    <property type="molecule type" value="Genomic_DNA"/>
</dbReference>
<evidence type="ECO:0000313" key="2">
    <source>
        <dbReference type="EMBL" id="MBW8728944.1"/>
    </source>
</evidence>
<evidence type="ECO:0000313" key="3">
    <source>
        <dbReference type="Proteomes" id="UP000700706"/>
    </source>
</evidence>
<proteinExistence type="predicted"/>
<organism evidence="2 3">
    <name type="scientific">Inquilinus limosus</name>
    <dbReference type="NCBI Taxonomy" id="171674"/>
    <lineage>
        <taxon>Bacteria</taxon>
        <taxon>Pseudomonadati</taxon>
        <taxon>Pseudomonadota</taxon>
        <taxon>Alphaproteobacteria</taxon>
        <taxon>Rhodospirillales</taxon>
        <taxon>Rhodospirillaceae</taxon>
        <taxon>Inquilinus</taxon>
    </lineage>
</organism>
<accession>A0A952FV38</accession>
<feature type="region of interest" description="Disordered" evidence="1">
    <location>
        <begin position="1"/>
        <end position="21"/>
    </location>
</feature>
<feature type="compositionally biased region" description="Basic and acidic residues" evidence="1">
    <location>
        <begin position="1"/>
        <end position="10"/>
    </location>
</feature>
<dbReference type="Proteomes" id="UP000700706">
    <property type="component" value="Unassembled WGS sequence"/>
</dbReference>
<gene>
    <name evidence="2" type="ORF">JF625_27830</name>
</gene>
<evidence type="ECO:0000256" key="1">
    <source>
        <dbReference type="SAM" id="MobiDB-lite"/>
    </source>
</evidence>